<proteinExistence type="predicted"/>
<dbReference type="EMBL" id="UZAL01039978">
    <property type="protein sequence ID" value="VDP76313.1"/>
    <property type="molecule type" value="Genomic_DNA"/>
</dbReference>
<name>A0A3P8K531_9TREM</name>
<evidence type="ECO:0000313" key="2">
    <source>
        <dbReference type="Proteomes" id="UP000269396"/>
    </source>
</evidence>
<protein>
    <recommendedName>
        <fullName evidence="3">Reverse transcriptase domain-containing protein</fullName>
    </recommendedName>
</protein>
<organism evidence="1 2">
    <name type="scientific">Schistosoma mattheei</name>
    <dbReference type="NCBI Taxonomy" id="31246"/>
    <lineage>
        <taxon>Eukaryota</taxon>
        <taxon>Metazoa</taxon>
        <taxon>Spiralia</taxon>
        <taxon>Lophotrochozoa</taxon>
        <taxon>Platyhelminthes</taxon>
        <taxon>Trematoda</taxon>
        <taxon>Digenea</taxon>
        <taxon>Strigeidida</taxon>
        <taxon>Schistosomatoidea</taxon>
        <taxon>Schistosomatidae</taxon>
        <taxon>Schistosoma</taxon>
    </lineage>
</organism>
<gene>
    <name evidence="1" type="ORF">SMTD_LOCUS18166</name>
</gene>
<dbReference type="AlphaFoldDB" id="A0A3P8K531"/>
<evidence type="ECO:0008006" key="3">
    <source>
        <dbReference type="Google" id="ProtNLM"/>
    </source>
</evidence>
<dbReference type="Proteomes" id="UP000269396">
    <property type="component" value="Unassembled WGS sequence"/>
</dbReference>
<keyword evidence="2" id="KW-1185">Reference proteome</keyword>
<reference evidence="1 2" key="1">
    <citation type="submission" date="2018-11" db="EMBL/GenBank/DDBJ databases">
        <authorList>
            <consortium name="Pathogen Informatics"/>
        </authorList>
    </citation>
    <scope>NUCLEOTIDE SEQUENCE [LARGE SCALE GENOMIC DNA]</scope>
    <source>
        <strain>Denwood</strain>
        <strain evidence="2">Zambia</strain>
    </source>
</reference>
<evidence type="ECO:0000313" key="1">
    <source>
        <dbReference type="EMBL" id="VDP76313.1"/>
    </source>
</evidence>
<sequence length="47" mass="5577">MLSRLKDAVDAQLRDRQFGFRKDRWCNTTDHRQTISLVGLVTIHQLH</sequence>
<accession>A0A3P8K531</accession>